<keyword evidence="3" id="KW-1003">Cell membrane</keyword>
<comment type="similarity">
    <text evidence="2">Belongs to the UPF0324 family.</text>
</comment>
<organism evidence="8 9">
    <name type="scientific">Labrys neptuniae</name>
    <dbReference type="NCBI Taxonomy" id="376174"/>
    <lineage>
        <taxon>Bacteria</taxon>
        <taxon>Pseudomonadati</taxon>
        <taxon>Pseudomonadota</taxon>
        <taxon>Alphaproteobacteria</taxon>
        <taxon>Hyphomicrobiales</taxon>
        <taxon>Xanthobacteraceae</taxon>
        <taxon>Labrys</taxon>
    </lineage>
</organism>
<comment type="caution">
    <text evidence="8">The sequence shown here is derived from an EMBL/GenBank/DDBJ whole genome shotgun (WGS) entry which is preliminary data.</text>
</comment>
<feature type="transmembrane region" description="Helical" evidence="7">
    <location>
        <begin position="44"/>
        <end position="65"/>
    </location>
</feature>
<feature type="transmembrane region" description="Helical" evidence="7">
    <location>
        <begin position="330"/>
        <end position="352"/>
    </location>
</feature>
<keyword evidence="5 7" id="KW-1133">Transmembrane helix</keyword>
<evidence type="ECO:0000256" key="5">
    <source>
        <dbReference type="ARBA" id="ARBA00022989"/>
    </source>
</evidence>
<keyword evidence="6 7" id="KW-0472">Membrane</keyword>
<evidence type="ECO:0000256" key="4">
    <source>
        <dbReference type="ARBA" id="ARBA00022692"/>
    </source>
</evidence>
<sequence>MSSKFGSRFSDRTGLRGILPGAGLCIVVTALAMGAELIEAKLFGKAWLEALVLAILIGALIRTFAQPHARFDRGITFGAKTLLEVAVVLLGASVSAAAIADAGLGLMAGIAGVVMVSITLSFGIGRAFGLPHNMALLVACGNSICGNSAIAATAPVIGANGKDVAASIAFTAVLGVVAVIGLPLLVPALDLTPGQYGVFAGLTVYAVPQVLAATAPVAALSVQIGTLVKLARVLMLGPVIVILALISDIRRKADASAAGTPAQARPRLSQIVPWFIIGFLAMMALRSFGLLPQASLQPIASAANTLTIISMAALGLTVDIRAVAKAGPRVTSTVILSLLALGVISYALIVLLKVA</sequence>
<comment type="subcellular location">
    <subcellularLocation>
        <location evidence="1">Cell membrane</location>
        <topology evidence="1">Multi-pass membrane protein</topology>
    </subcellularLocation>
</comment>
<accession>A0ABV3PWT7</accession>
<proteinExistence type="inferred from homology"/>
<evidence type="ECO:0000313" key="9">
    <source>
        <dbReference type="Proteomes" id="UP001555786"/>
    </source>
</evidence>
<gene>
    <name evidence="8" type="ORF">ABXS05_31685</name>
</gene>
<evidence type="ECO:0000256" key="7">
    <source>
        <dbReference type="SAM" id="Phobius"/>
    </source>
</evidence>
<feature type="transmembrane region" description="Helical" evidence="7">
    <location>
        <begin position="106"/>
        <end position="124"/>
    </location>
</feature>
<evidence type="ECO:0000256" key="2">
    <source>
        <dbReference type="ARBA" id="ARBA00007977"/>
    </source>
</evidence>
<dbReference type="PANTHER" id="PTHR30106">
    <property type="entry name" value="INNER MEMBRANE PROTEIN YEIH-RELATED"/>
    <property type="match status" value="1"/>
</dbReference>
<feature type="transmembrane region" description="Helical" evidence="7">
    <location>
        <begin position="297"/>
        <end position="318"/>
    </location>
</feature>
<dbReference type="RefSeq" id="WP_367626662.1">
    <property type="nucleotide sequence ID" value="NZ_JBFNQD010000022.1"/>
</dbReference>
<feature type="transmembrane region" description="Helical" evidence="7">
    <location>
        <begin position="271"/>
        <end position="291"/>
    </location>
</feature>
<dbReference type="EMBL" id="JBFNQD010000022">
    <property type="protein sequence ID" value="MEW9310143.1"/>
    <property type="molecule type" value="Genomic_DNA"/>
</dbReference>
<keyword evidence="4 7" id="KW-0812">Transmembrane</keyword>
<dbReference type="Pfam" id="PF03601">
    <property type="entry name" value="Cons_hypoth698"/>
    <property type="match status" value="1"/>
</dbReference>
<keyword evidence="9" id="KW-1185">Reference proteome</keyword>
<name>A0ABV3PWT7_9HYPH</name>
<dbReference type="Proteomes" id="UP001555786">
    <property type="component" value="Unassembled WGS sequence"/>
</dbReference>
<evidence type="ECO:0000313" key="8">
    <source>
        <dbReference type="EMBL" id="MEW9310143.1"/>
    </source>
</evidence>
<reference evidence="8 9" key="1">
    <citation type="submission" date="2024-07" db="EMBL/GenBank/DDBJ databases">
        <title>Description of Labrys sedimenti sp. nov., isolated from a diclofenac-degrading enrichment culture.</title>
        <authorList>
            <person name="Tancsics A."/>
            <person name="Csepanyi A."/>
        </authorList>
    </citation>
    <scope>NUCLEOTIDE SEQUENCE [LARGE SCALE GENOMIC DNA]</scope>
    <source>
        <strain evidence="8 9">LMG 23578</strain>
    </source>
</reference>
<evidence type="ECO:0000256" key="3">
    <source>
        <dbReference type="ARBA" id="ARBA00022475"/>
    </source>
</evidence>
<feature type="transmembrane region" description="Helical" evidence="7">
    <location>
        <begin position="136"/>
        <end position="158"/>
    </location>
</feature>
<dbReference type="InterPro" id="IPR018383">
    <property type="entry name" value="UPF0324_pro"/>
</dbReference>
<evidence type="ECO:0000256" key="1">
    <source>
        <dbReference type="ARBA" id="ARBA00004651"/>
    </source>
</evidence>
<evidence type="ECO:0000256" key="6">
    <source>
        <dbReference type="ARBA" id="ARBA00023136"/>
    </source>
</evidence>
<feature type="transmembrane region" description="Helical" evidence="7">
    <location>
        <begin position="230"/>
        <end position="250"/>
    </location>
</feature>
<dbReference type="PANTHER" id="PTHR30106:SF2">
    <property type="entry name" value="UPF0324 INNER MEMBRANE PROTEIN YEIH"/>
    <property type="match status" value="1"/>
</dbReference>
<feature type="transmembrane region" description="Helical" evidence="7">
    <location>
        <begin position="198"/>
        <end position="224"/>
    </location>
</feature>
<feature type="transmembrane region" description="Helical" evidence="7">
    <location>
        <begin position="164"/>
        <end position="186"/>
    </location>
</feature>
<protein>
    <submittedName>
        <fullName evidence="8">YeiH family protein</fullName>
    </submittedName>
</protein>
<feature type="transmembrane region" description="Helical" evidence="7">
    <location>
        <begin position="77"/>
        <end position="100"/>
    </location>
</feature>